<accession>A0A644XE31</accession>
<name>A0A644XE31_9ZZZZ</name>
<sequence>MPQVETSTPKNLLPDILNEFQNSNPHCKLTYLEDDKKILLEKLWNSESIKVILDIEEFDKINDLNNVIIDPKFDAIIHKDTNQIEFIYRYIDPGNEIQSQFLTRKFDFFFNGEKFSCEFKEPTDRLLLLARGFYKQSTNLEEFIVPQLVQFRDSQFIKSLPSKLVEYFQVRVPRNFFISSSKSIVDVDIVDVAKHLNIIMRYYDRQSPLIVIHEENEKEANSIKKPKRFIENKFPDIITITDIDDFLLQLLNVAENTTPRFAFVYYYQVIEYVAFYYVDNKAKKELRRLLRNPTINECRESDLSQIIAFLAEKNDSDDVKMQKVIEDCCDPSVLWREIENDKEFFSNQILFEGDVIIPALIANDTTEDTWKTMCTPKLQQYLAKIRNAIVHAREKRQNNVIFPSDTNTVLISQILPIIRRVAEMISLMKE</sequence>
<proteinExistence type="predicted"/>
<protein>
    <submittedName>
        <fullName evidence="1">Uncharacterized protein</fullName>
    </submittedName>
</protein>
<dbReference type="AlphaFoldDB" id="A0A644XE31"/>
<reference evidence="1" key="1">
    <citation type="submission" date="2019-08" db="EMBL/GenBank/DDBJ databases">
        <authorList>
            <person name="Kucharzyk K."/>
            <person name="Murdoch R.W."/>
            <person name="Higgins S."/>
            <person name="Loffler F."/>
        </authorList>
    </citation>
    <scope>NUCLEOTIDE SEQUENCE</scope>
</reference>
<organism evidence="1">
    <name type="scientific">bioreactor metagenome</name>
    <dbReference type="NCBI Taxonomy" id="1076179"/>
    <lineage>
        <taxon>unclassified sequences</taxon>
        <taxon>metagenomes</taxon>
        <taxon>ecological metagenomes</taxon>
    </lineage>
</organism>
<gene>
    <name evidence="1" type="ORF">SDC9_58797</name>
</gene>
<dbReference type="EMBL" id="VSSQ01001973">
    <property type="protein sequence ID" value="MPM12444.1"/>
    <property type="molecule type" value="Genomic_DNA"/>
</dbReference>
<evidence type="ECO:0000313" key="1">
    <source>
        <dbReference type="EMBL" id="MPM12444.1"/>
    </source>
</evidence>
<comment type="caution">
    <text evidence="1">The sequence shown here is derived from an EMBL/GenBank/DDBJ whole genome shotgun (WGS) entry which is preliminary data.</text>
</comment>